<evidence type="ECO:0000313" key="2">
    <source>
        <dbReference type="EMBL" id="PJC23666.1"/>
    </source>
</evidence>
<keyword evidence="1" id="KW-1133">Transmembrane helix</keyword>
<keyword evidence="1" id="KW-0812">Transmembrane</keyword>
<proteinExistence type="predicted"/>
<dbReference type="EMBL" id="PFSJ01000018">
    <property type="protein sequence ID" value="PJC23666.1"/>
    <property type="molecule type" value="Genomic_DNA"/>
</dbReference>
<dbReference type="Proteomes" id="UP000229756">
    <property type="component" value="Unassembled WGS sequence"/>
</dbReference>
<sequence>MFDILELMPEEKYNSYRNLAYLVIATLLVVGVYEVFNGFDSNKTVNKSEESPNAYFQPDLLKDQNKSVSGVIRIVPQMDNVRYEYGLYDEGGKLISYLTSSKIDFSLSDGLNVEVQGTSTVNGSDGYAIMEVTSVKLK</sequence>
<evidence type="ECO:0000256" key="1">
    <source>
        <dbReference type="SAM" id="Phobius"/>
    </source>
</evidence>
<evidence type="ECO:0000313" key="3">
    <source>
        <dbReference type="Proteomes" id="UP000229756"/>
    </source>
</evidence>
<comment type="caution">
    <text evidence="2">The sequence shown here is derived from an EMBL/GenBank/DDBJ whole genome shotgun (WGS) entry which is preliminary data.</text>
</comment>
<keyword evidence="1" id="KW-0472">Membrane</keyword>
<feature type="transmembrane region" description="Helical" evidence="1">
    <location>
        <begin position="20"/>
        <end position="39"/>
    </location>
</feature>
<accession>A0A2M8ELP9</accession>
<reference evidence="3" key="1">
    <citation type="submission" date="2017-09" db="EMBL/GenBank/DDBJ databases">
        <title>Depth-based differentiation of microbial function through sediment-hosted aquifers and enrichment of novel symbionts in the deep terrestrial subsurface.</title>
        <authorList>
            <person name="Probst A.J."/>
            <person name="Ladd B."/>
            <person name="Jarett J.K."/>
            <person name="Geller-Mcgrath D.E."/>
            <person name="Sieber C.M.K."/>
            <person name="Emerson J.B."/>
            <person name="Anantharaman K."/>
            <person name="Thomas B.C."/>
            <person name="Malmstrom R."/>
            <person name="Stieglmeier M."/>
            <person name="Klingl A."/>
            <person name="Woyke T."/>
            <person name="Ryan C.M."/>
            <person name="Banfield J.F."/>
        </authorList>
    </citation>
    <scope>NUCLEOTIDE SEQUENCE [LARGE SCALE GENOMIC DNA]</scope>
</reference>
<organism evidence="2 3">
    <name type="scientific">candidate division WWE3 bacterium CG_4_9_14_0_2_um_filter_35_11</name>
    <dbReference type="NCBI Taxonomy" id="1975077"/>
    <lineage>
        <taxon>Bacteria</taxon>
        <taxon>Katanobacteria</taxon>
    </lineage>
</organism>
<protein>
    <submittedName>
        <fullName evidence="2">Uncharacterized protein</fullName>
    </submittedName>
</protein>
<dbReference type="AlphaFoldDB" id="A0A2M8ELP9"/>
<gene>
    <name evidence="2" type="ORF">CO058_02225</name>
</gene>
<name>A0A2M8ELP9_UNCKA</name>